<accession>A0AAD3SZG0</accession>
<reference evidence="1" key="1">
    <citation type="submission" date="2023-05" db="EMBL/GenBank/DDBJ databases">
        <title>Nepenthes gracilis genome sequencing.</title>
        <authorList>
            <person name="Fukushima K."/>
        </authorList>
    </citation>
    <scope>NUCLEOTIDE SEQUENCE</scope>
    <source>
        <strain evidence="1">SING2019-196</strain>
    </source>
</reference>
<keyword evidence="2" id="KW-1185">Reference proteome</keyword>
<dbReference type="Proteomes" id="UP001279734">
    <property type="component" value="Unassembled WGS sequence"/>
</dbReference>
<protein>
    <submittedName>
        <fullName evidence="1">Uncharacterized protein</fullName>
    </submittedName>
</protein>
<proteinExistence type="predicted"/>
<comment type="caution">
    <text evidence="1">The sequence shown here is derived from an EMBL/GenBank/DDBJ whole genome shotgun (WGS) entry which is preliminary data.</text>
</comment>
<name>A0AAD3SZG0_NEPGR</name>
<dbReference type="AlphaFoldDB" id="A0AAD3SZG0"/>
<evidence type="ECO:0000313" key="1">
    <source>
        <dbReference type="EMBL" id="GMH19912.1"/>
    </source>
</evidence>
<organism evidence="1 2">
    <name type="scientific">Nepenthes gracilis</name>
    <name type="common">Slender pitcher plant</name>
    <dbReference type="NCBI Taxonomy" id="150966"/>
    <lineage>
        <taxon>Eukaryota</taxon>
        <taxon>Viridiplantae</taxon>
        <taxon>Streptophyta</taxon>
        <taxon>Embryophyta</taxon>
        <taxon>Tracheophyta</taxon>
        <taxon>Spermatophyta</taxon>
        <taxon>Magnoliopsida</taxon>
        <taxon>eudicotyledons</taxon>
        <taxon>Gunneridae</taxon>
        <taxon>Pentapetalae</taxon>
        <taxon>Caryophyllales</taxon>
        <taxon>Nepenthaceae</taxon>
        <taxon>Nepenthes</taxon>
    </lineage>
</organism>
<dbReference type="EMBL" id="BSYO01000021">
    <property type="protein sequence ID" value="GMH19912.1"/>
    <property type="molecule type" value="Genomic_DNA"/>
</dbReference>
<gene>
    <name evidence="1" type="ORF">Nepgr_021753</name>
</gene>
<sequence length="85" mass="9238">MGSKGKSSGGYYETGLIAEAKSFAVVVDTNSANMQYLTNLVGIRINVPLPSSHPDECPCLLRLWAFFIATDPLSEISTISLRIFL</sequence>
<evidence type="ECO:0000313" key="2">
    <source>
        <dbReference type="Proteomes" id="UP001279734"/>
    </source>
</evidence>